<dbReference type="InterPro" id="IPR032710">
    <property type="entry name" value="NTF2-like_dom_sf"/>
</dbReference>
<organism evidence="6 7">
    <name type="scientific">Nocardia huaxiensis</name>
    <dbReference type="NCBI Taxonomy" id="2755382"/>
    <lineage>
        <taxon>Bacteria</taxon>
        <taxon>Bacillati</taxon>
        <taxon>Actinomycetota</taxon>
        <taxon>Actinomycetes</taxon>
        <taxon>Mycobacteriales</taxon>
        <taxon>Nocardiaceae</taxon>
        <taxon>Nocardia</taxon>
    </lineage>
</organism>
<dbReference type="InterPro" id="IPR001638">
    <property type="entry name" value="Solute-binding_3/MltF_N"/>
</dbReference>
<dbReference type="SUPFAM" id="SSF53850">
    <property type="entry name" value="Periplasmic binding protein-like II"/>
    <property type="match status" value="1"/>
</dbReference>
<evidence type="ECO:0000259" key="5">
    <source>
        <dbReference type="SMART" id="SM00062"/>
    </source>
</evidence>
<accession>A0A7D6ZLD6</accession>
<evidence type="ECO:0000256" key="3">
    <source>
        <dbReference type="ARBA" id="ARBA00022729"/>
    </source>
</evidence>
<evidence type="ECO:0000256" key="1">
    <source>
        <dbReference type="ARBA" id="ARBA00010333"/>
    </source>
</evidence>
<dbReference type="KEGG" id="nhu:H0264_34570"/>
<sequence>MTRAILAAALTAGLALTAACGTDGTRSPSMATGKPALTIGIAYHQPGLSVMDSGGKPQGFDADTARYIADKLGALPEKITWKEVAPDQREQVLTSGAVDFVVATYSITTGRMERVTFAGPYLVTGQDLLVRKDDPSINRPEDLGGRSVCTAQGTTAADNLRAFTPEVNLTTREGYSACVDDLLAGTVDAVSTDDVILAGYAAQHPDRLRLTGYRFTKERYGVGIKKGDTGLQGKITQAIRDMIADGSWEKSISTHLTPEGYQPQPAPAVFNAPDKTVTAGDPADLDQDLVTAVDSLVENFNKQDWEAFGQLTCPEAKDDIDRFVMRNTPRYDERLGPELADAGFVTTVTGIQQTGSDAAAFLAREAFTNVPDKYRRYFADIDYTGVMERRDGQWKLCQLSADFVQP</sequence>
<dbReference type="RefSeq" id="WP_181581422.1">
    <property type="nucleotide sequence ID" value="NZ_CP059399.1"/>
</dbReference>
<evidence type="ECO:0000313" key="7">
    <source>
        <dbReference type="Proteomes" id="UP000515512"/>
    </source>
</evidence>
<keyword evidence="7" id="KW-1185">Reference proteome</keyword>
<proteinExistence type="inferred from homology"/>
<dbReference type="GO" id="GO:0006865">
    <property type="term" value="P:amino acid transport"/>
    <property type="evidence" value="ECO:0007669"/>
    <property type="project" value="TreeGrafter"/>
</dbReference>
<dbReference type="PROSITE" id="PS51257">
    <property type="entry name" value="PROKAR_LIPOPROTEIN"/>
    <property type="match status" value="1"/>
</dbReference>
<dbReference type="CDD" id="cd13690">
    <property type="entry name" value="PBP2_GluB"/>
    <property type="match status" value="1"/>
</dbReference>
<dbReference type="AlphaFoldDB" id="A0A7D6ZLD6"/>
<dbReference type="Pfam" id="PF00497">
    <property type="entry name" value="SBP_bac_3"/>
    <property type="match status" value="1"/>
</dbReference>
<dbReference type="PANTHER" id="PTHR30085:SF6">
    <property type="entry name" value="ABC TRANSPORTER GLUTAMINE-BINDING PROTEIN GLNH"/>
    <property type="match status" value="1"/>
</dbReference>
<dbReference type="PANTHER" id="PTHR30085">
    <property type="entry name" value="AMINO ACID ABC TRANSPORTER PERMEASE"/>
    <property type="match status" value="1"/>
</dbReference>
<name>A0A7D6ZLD6_9NOCA</name>
<dbReference type="Gene3D" id="3.40.190.10">
    <property type="entry name" value="Periplasmic binding protein-like II"/>
    <property type="match status" value="2"/>
</dbReference>
<keyword evidence="2" id="KW-0813">Transport</keyword>
<evidence type="ECO:0000313" key="6">
    <source>
        <dbReference type="EMBL" id="QLY30223.1"/>
    </source>
</evidence>
<keyword evidence="3 4" id="KW-0732">Signal</keyword>
<dbReference type="EMBL" id="CP059399">
    <property type="protein sequence ID" value="QLY30223.1"/>
    <property type="molecule type" value="Genomic_DNA"/>
</dbReference>
<dbReference type="Proteomes" id="UP000515512">
    <property type="component" value="Chromosome"/>
</dbReference>
<dbReference type="InterPro" id="IPR051455">
    <property type="entry name" value="Bact_solute-bind_prot3"/>
</dbReference>
<evidence type="ECO:0000256" key="4">
    <source>
        <dbReference type="SAM" id="SignalP"/>
    </source>
</evidence>
<gene>
    <name evidence="6" type="ORF">H0264_34570</name>
</gene>
<feature type="chain" id="PRO_5027974840" evidence="4">
    <location>
        <begin position="22"/>
        <end position="406"/>
    </location>
</feature>
<dbReference type="GO" id="GO:0005576">
    <property type="term" value="C:extracellular region"/>
    <property type="evidence" value="ECO:0007669"/>
    <property type="project" value="TreeGrafter"/>
</dbReference>
<evidence type="ECO:0000256" key="2">
    <source>
        <dbReference type="ARBA" id="ARBA00022448"/>
    </source>
</evidence>
<reference evidence="6 7" key="1">
    <citation type="submission" date="2020-07" db="EMBL/GenBank/DDBJ databases">
        <authorList>
            <person name="Zhuang K."/>
            <person name="Ran Y."/>
        </authorList>
    </citation>
    <scope>NUCLEOTIDE SEQUENCE [LARGE SCALE GENOMIC DNA]</scope>
    <source>
        <strain evidence="6 7">WCH-YHL-001</strain>
    </source>
</reference>
<dbReference type="SUPFAM" id="SSF54427">
    <property type="entry name" value="NTF2-like"/>
    <property type="match status" value="1"/>
</dbReference>
<protein>
    <submittedName>
        <fullName evidence="6">Glutamate ABC transporter substrate-binding protein</fullName>
    </submittedName>
</protein>
<feature type="signal peptide" evidence="4">
    <location>
        <begin position="1"/>
        <end position="21"/>
    </location>
</feature>
<dbReference type="SMART" id="SM00062">
    <property type="entry name" value="PBPb"/>
    <property type="match status" value="1"/>
</dbReference>
<comment type="similarity">
    <text evidence="1">Belongs to the bacterial solute-binding protein 3 family.</text>
</comment>
<feature type="domain" description="Solute-binding protein family 3/N-terminal" evidence="5">
    <location>
        <begin position="36"/>
        <end position="259"/>
    </location>
</feature>
<dbReference type="GO" id="GO:0030288">
    <property type="term" value="C:outer membrane-bounded periplasmic space"/>
    <property type="evidence" value="ECO:0007669"/>
    <property type="project" value="TreeGrafter"/>
</dbReference>